<protein>
    <recommendedName>
        <fullName evidence="4">Extracellular membrane protein CFEM domain-containing protein</fullName>
    </recommendedName>
</protein>
<gene>
    <name evidence="2" type="ORF">AURDEDRAFT_175823</name>
</gene>
<feature type="signal peptide" evidence="1">
    <location>
        <begin position="1"/>
        <end position="20"/>
    </location>
</feature>
<dbReference type="AlphaFoldDB" id="J0CWP0"/>
<evidence type="ECO:0000313" key="2">
    <source>
        <dbReference type="EMBL" id="EJD35099.1"/>
    </source>
</evidence>
<keyword evidence="1" id="KW-0732">Signal</keyword>
<keyword evidence="3" id="KW-1185">Reference proteome</keyword>
<reference evidence="3" key="1">
    <citation type="journal article" date="2012" name="Science">
        <title>The Paleozoic origin of enzymatic lignin decomposition reconstructed from 31 fungal genomes.</title>
        <authorList>
            <person name="Floudas D."/>
            <person name="Binder M."/>
            <person name="Riley R."/>
            <person name="Barry K."/>
            <person name="Blanchette R.A."/>
            <person name="Henrissat B."/>
            <person name="Martinez A.T."/>
            <person name="Otillar R."/>
            <person name="Spatafora J.W."/>
            <person name="Yadav J.S."/>
            <person name="Aerts A."/>
            <person name="Benoit I."/>
            <person name="Boyd A."/>
            <person name="Carlson A."/>
            <person name="Copeland A."/>
            <person name="Coutinho P.M."/>
            <person name="de Vries R.P."/>
            <person name="Ferreira P."/>
            <person name="Findley K."/>
            <person name="Foster B."/>
            <person name="Gaskell J."/>
            <person name="Glotzer D."/>
            <person name="Gorecki P."/>
            <person name="Heitman J."/>
            <person name="Hesse C."/>
            <person name="Hori C."/>
            <person name="Igarashi K."/>
            <person name="Jurgens J.A."/>
            <person name="Kallen N."/>
            <person name="Kersten P."/>
            <person name="Kohler A."/>
            <person name="Kuees U."/>
            <person name="Kumar T.K.A."/>
            <person name="Kuo A."/>
            <person name="LaButti K."/>
            <person name="Larrondo L.F."/>
            <person name="Lindquist E."/>
            <person name="Ling A."/>
            <person name="Lombard V."/>
            <person name="Lucas S."/>
            <person name="Lundell T."/>
            <person name="Martin R."/>
            <person name="McLaughlin D.J."/>
            <person name="Morgenstern I."/>
            <person name="Morin E."/>
            <person name="Murat C."/>
            <person name="Nagy L.G."/>
            <person name="Nolan M."/>
            <person name="Ohm R.A."/>
            <person name="Patyshakuliyeva A."/>
            <person name="Rokas A."/>
            <person name="Ruiz-Duenas F.J."/>
            <person name="Sabat G."/>
            <person name="Salamov A."/>
            <person name="Samejima M."/>
            <person name="Schmutz J."/>
            <person name="Slot J.C."/>
            <person name="St John F."/>
            <person name="Stenlid J."/>
            <person name="Sun H."/>
            <person name="Sun S."/>
            <person name="Syed K."/>
            <person name="Tsang A."/>
            <person name="Wiebenga A."/>
            <person name="Young D."/>
            <person name="Pisabarro A."/>
            <person name="Eastwood D.C."/>
            <person name="Martin F."/>
            <person name="Cullen D."/>
            <person name="Grigoriev I.V."/>
            <person name="Hibbett D.S."/>
        </authorList>
    </citation>
    <scope>NUCLEOTIDE SEQUENCE [LARGE SCALE GENOMIC DNA]</scope>
    <source>
        <strain evidence="3">TFB10046</strain>
    </source>
</reference>
<sequence length="120" mass="12742">MSPSVTFPLLATLLARVSLAQFTDPTDVFVSIPALEALIPAAAQNACAHRCSVQSAFDVTTSCVFFQNKTAAECLCTDPPELVDIQACYKEHCPALQGQCLAVISDNGTPSTFVVSNIYV</sequence>
<dbReference type="InParanoid" id="J0CWP0"/>
<dbReference type="EMBL" id="JH687904">
    <property type="protein sequence ID" value="EJD35099.1"/>
    <property type="molecule type" value="Genomic_DNA"/>
</dbReference>
<evidence type="ECO:0000313" key="3">
    <source>
        <dbReference type="Proteomes" id="UP000006514"/>
    </source>
</evidence>
<dbReference type="KEGG" id="adl:AURDEDRAFT_175823"/>
<name>J0CWP0_AURST</name>
<accession>J0CWP0</accession>
<proteinExistence type="predicted"/>
<organism evidence="2 3">
    <name type="scientific">Auricularia subglabra (strain TFB-10046 / SS5)</name>
    <name type="common">White-rot fungus</name>
    <name type="synonym">Auricularia delicata (strain TFB10046)</name>
    <dbReference type="NCBI Taxonomy" id="717982"/>
    <lineage>
        <taxon>Eukaryota</taxon>
        <taxon>Fungi</taxon>
        <taxon>Dikarya</taxon>
        <taxon>Basidiomycota</taxon>
        <taxon>Agaricomycotina</taxon>
        <taxon>Agaricomycetes</taxon>
        <taxon>Auriculariales</taxon>
        <taxon>Auriculariaceae</taxon>
        <taxon>Auricularia</taxon>
    </lineage>
</organism>
<dbReference type="Proteomes" id="UP000006514">
    <property type="component" value="Unassembled WGS sequence"/>
</dbReference>
<feature type="chain" id="PRO_5003732729" description="Extracellular membrane protein CFEM domain-containing protein" evidence="1">
    <location>
        <begin position="21"/>
        <end position="120"/>
    </location>
</feature>
<evidence type="ECO:0000256" key="1">
    <source>
        <dbReference type="SAM" id="SignalP"/>
    </source>
</evidence>
<evidence type="ECO:0008006" key="4">
    <source>
        <dbReference type="Google" id="ProtNLM"/>
    </source>
</evidence>